<dbReference type="EMBL" id="RBID01000017">
    <property type="protein sequence ID" value="RKQ55538.1"/>
    <property type="molecule type" value="Genomic_DNA"/>
</dbReference>
<protein>
    <submittedName>
        <fullName evidence="1">Uncharacterized protein YdgA (DUF945 family)</fullName>
    </submittedName>
</protein>
<dbReference type="Proteomes" id="UP000279384">
    <property type="component" value="Unassembled WGS sequence"/>
</dbReference>
<dbReference type="AlphaFoldDB" id="A0A495B3J7"/>
<comment type="caution">
    <text evidence="1">The sequence shown here is derived from an EMBL/GenBank/DDBJ whole genome shotgun (WGS) entry which is preliminary data.</text>
</comment>
<dbReference type="RefSeq" id="WP_047967049.1">
    <property type="nucleotide sequence ID" value="NZ_RBID01000017.1"/>
</dbReference>
<gene>
    <name evidence="1" type="ORF">C8E02_2925</name>
</gene>
<evidence type="ECO:0000313" key="1">
    <source>
        <dbReference type="EMBL" id="RKQ55538.1"/>
    </source>
</evidence>
<organism evidence="1 2">
    <name type="scientific">Vogesella indigofera</name>
    <name type="common">Pseudomonas indigofera</name>
    <dbReference type="NCBI Taxonomy" id="45465"/>
    <lineage>
        <taxon>Bacteria</taxon>
        <taxon>Pseudomonadati</taxon>
        <taxon>Pseudomonadota</taxon>
        <taxon>Betaproteobacteria</taxon>
        <taxon>Neisseriales</taxon>
        <taxon>Chromobacteriaceae</taxon>
        <taxon>Vogesella</taxon>
    </lineage>
</organism>
<accession>A0A495B3J7</accession>
<name>A0A495B3J7_VOGIN</name>
<reference evidence="1 2" key="1">
    <citation type="submission" date="2018-10" db="EMBL/GenBank/DDBJ databases">
        <title>Genomic Encyclopedia of Type Strains, Phase IV (KMG-IV): sequencing the most valuable type-strain genomes for metagenomic binning, comparative biology and taxonomic classification.</title>
        <authorList>
            <person name="Goeker M."/>
        </authorList>
    </citation>
    <scope>NUCLEOTIDE SEQUENCE [LARGE SCALE GENOMIC DNA]</scope>
    <source>
        <strain evidence="1 2">DSM 3303</strain>
    </source>
</reference>
<sequence>MNVNKHAIKLTAAAVAGTFAFYGAFSYWAGIKAEETLAEQHQMIAAMSVFKVKSHQYQRGWFSSQETTELEFNQELLGPYIGLLPENVRPLFQGTIRYHHDVAHGPLPGLLSGHFSPGRARVETTFDMSEGTRKTLQRFFGDAEPITVVNRLGLAGGGELSVAVPQFDYEETLAGVKMTWRGFDLRLNYADGYKEYQAESVSPGFVLEAGPKGRFSFDNIRYLSDVRPGNTGVKLGTGELSVANVSLKWNESIPYSIKLNELIHLVSRVRVGEFINPSGEFRPSNVELKNLKYQIVTSEQEEFINTRGKLDFDTFSYNDSVYGPLKLDISANHLHGPTLVKLDQAFTRIPFEEKDPTQLRKRYIEAITKQGLPLLINDPKIMINTFSLRMPTGEAKLDGQIALQGLQESDLKTPLEFIKRFIALLNIELPRQTLENMVVAQARNLFTVDASAEEQPDLGEIDNLAKSLLDAQLSEWESQKLISQQNGQLATKIDFKNGTLLVNSTRVALPWEEAAEEDAPPAASAAQ</sequence>
<proteinExistence type="predicted"/>
<evidence type="ECO:0000313" key="2">
    <source>
        <dbReference type="Proteomes" id="UP000279384"/>
    </source>
</evidence>
<dbReference type="Pfam" id="PF06097">
    <property type="entry name" value="DUF945"/>
    <property type="match status" value="1"/>
</dbReference>
<dbReference type="InterPro" id="IPR010352">
    <property type="entry name" value="DUF945"/>
</dbReference>